<dbReference type="InParanoid" id="A0A0C3BRM0"/>
<keyword evidence="1" id="KW-1133">Transmembrane helix</keyword>
<keyword evidence="1" id="KW-0472">Membrane</keyword>
<reference evidence="3" key="2">
    <citation type="submission" date="2015-01" db="EMBL/GenBank/DDBJ databases">
        <title>Evolutionary Origins and Diversification of the Mycorrhizal Mutualists.</title>
        <authorList>
            <consortium name="DOE Joint Genome Institute"/>
            <consortium name="Mycorrhizal Genomics Consortium"/>
            <person name="Kohler A."/>
            <person name="Kuo A."/>
            <person name="Nagy L.G."/>
            <person name="Floudas D."/>
            <person name="Copeland A."/>
            <person name="Barry K.W."/>
            <person name="Cichocki N."/>
            <person name="Veneault-Fourrey C."/>
            <person name="LaButti K."/>
            <person name="Lindquist E.A."/>
            <person name="Lipzen A."/>
            <person name="Lundell T."/>
            <person name="Morin E."/>
            <person name="Murat C."/>
            <person name="Riley R."/>
            <person name="Ohm R."/>
            <person name="Sun H."/>
            <person name="Tunlid A."/>
            <person name="Henrissat B."/>
            <person name="Grigoriev I.V."/>
            <person name="Hibbett D.S."/>
            <person name="Martin F."/>
        </authorList>
    </citation>
    <scope>NUCLEOTIDE SEQUENCE [LARGE SCALE GENOMIC DNA]</scope>
    <source>
        <strain evidence="3">F 1598</strain>
    </source>
</reference>
<gene>
    <name evidence="2" type="ORF">PILCRDRAFT_813028</name>
</gene>
<keyword evidence="3" id="KW-1185">Reference proteome</keyword>
<feature type="transmembrane region" description="Helical" evidence="1">
    <location>
        <begin position="75"/>
        <end position="92"/>
    </location>
</feature>
<dbReference type="HOGENOM" id="CLU_2159348_0_0_1"/>
<dbReference type="Proteomes" id="UP000054166">
    <property type="component" value="Unassembled WGS sequence"/>
</dbReference>
<evidence type="ECO:0000313" key="3">
    <source>
        <dbReference type="Proteomes" id="UP000054166"/>
    </source>
</evidence>
<dbReference type="AlphaFoldDB" id="A0A0C3BRM0"/>
<protein>
    <submittedName>
        <fullName evidence="2">Uncharacterized protein</fullName>
    </submittedName>
</protein>
<evidence type="ECO:0000313" key="2">
    <source>
        <dbReference type="EMBL" id="KIM89118.1"/>
    </source>
</evidence>
<evidence type="ECO:0000256" key="1">
    <source>
        <dbReference type="SAM" id="Phobius"/>
    </source>
</evidence>
<name>A0A0C3BRM0_PILCF</name>
<proteinExistence type="predicted"/>
<organism evidence="2 3">
    <name type="scientific">Piloderma croceum (strain F 1598)</name>
    <dbReference type="NCBI Taxonomy" id="765440"/>
    <lineage>
        <taxon>Eukaryota</taxon>
        <taxon>Fungi</taxon>
        <taxon>Dikarya</taxon>
        <taxon>Basidiomycota</taxon>
        <taxon>Agaricomycotina</taxon>
        <taxon>Agaricomycetes</taxon>
        <taxon>Agaricomycetidae</taxon>
        <taxon>Atheliales</taxon>
        <taxon>Atheliaceae</taxon>
        <taxon>Piloderma</taxon>
    </lineage>
</organism>
<feature type="transmembrane region" description="Helical" evidence="1">
    <location>
        <begin position="27"/>
        <end position="45"/>
    </location>
</feature>
<sequence length="111" mass="12306">MANVNTGEQGECLCSPPQPGFAMSGSLPAFFVSTCYIVFILTAFLDSFNSRSTARTSGKDLSSHRGQYPSSFPDLYLFFVSFWWLLGFLVPSSRSCAERPRRTSVQARQST</sequence>
<dbReference type="EMBL" id="KN832975">
    <property type="protein sequence ID" value="KIM89118.1"/>
    <property type="molecule type" value="Genomic_DNA"/>
</dbReference>
<reference evidence="2 3" key="1">
    <citation type="submission" date="2014-04" db="EMBL/GenBank/DDBJ databases">
        <authorList>
            <consortium name="DOE Joint Genome Institute"/>
            <person name="Kuo A."/>
            <person name="Tarkka M."/>
            <person name="Buscot F."/>
            <person name="Kohler A."/>
            <person name="Nagy L.G."/>
            <person name="Floudas D."/>
            <person name="Copeland A."/>
            <person name="Barry K.W."/>
            <person name="Cichocki N."/>
            <person name="Veneault-Fourrey C."/>
            <person name="LaButti K."/>
            <person name="Lindquist E.A."/>
            <person name="Lipzen A."/>
            <person name="Lundell T."/>
            <person name="Morin E."/>
            <person name="Murat C."/>
            <person name="Sun H."/>
            <person name="Tunlid A."/>
            <person name="Henrissat B."/>
            <person name="Grigoriev I.V."/>
            <person name="Hibbett D.S."/>
            <person name="Martin F."/>
            <person name="Nordberg H.P."/>
            <person name="Cantor M.N."/>
            <person name="Hua S.X."/>
        </authorList>
    </citation>
    <scope>NUCLEOTIDE SEQUENCE [LARGE SCALE GENOMIC DNA]</scope>
    <source>
        <strain evidence="2 3">F 1598</strain>
    </source>
</reference>
<keyword evidence="1" id="KW-0812">Transmembrane</keyword>
<accession>A0A0C3BRM0</accession>